<dbReference type="AlphaFoldDB" id="A0A310SDN2"/>
<evidence type="ECO:0000256" key="1">
    <source>
        <dbReference type="SAM" id="MobiDB-lite"/>
    </source>
</evidence>
<name>A0A310SDN2_9HYME</name>
<protein>
    <submittedName>
        <fullName evidence="2">Uncharacterized protein</fullName>
    </submittedName>
</protein>
<evidence type="ECO:0000313" key="3">
    <source>
        <dbReference type="Proteomes" id="UP000250275"/>
    </source>
</evidence>
<dbReference type="EMBL" id="KQ762788">
    <property type="protein sequence ID" value="OAD55521.1"/>
    <property type="molecule type" value="Genomic_DNA"/>
</dbReference>
<gene>
    <name evidence="2" type="ORF">WN48_04775</name>
</gene>
<organism evidence="2 3">
    <name type="scientific">Eufriesea mexicana</name>
    <dbReference type="NCBI Taxonomy" id="516756"/>
    <lineage>
        <taxon>Eukaryota</taxon>
        <taxon>Metazoa</taxon>
        <taxon>Ecdysozoa</taxon>
        <taxon>Arthropoda</taxon>
        <taxon>Hexapoda</taxon>
        <taxon>Insecta</taxon>
        <taxon>Pterygota</taxon>
        <taxon>Neoptera</taxon>
        <taxon>Endopterygota</taxon>
        <taxon>Hymenoptera</taxon>
        <taxon>Apocrita</taxon>
        <taxon>Aculeata</taxon>
        <taxon>Apoidea</taxon>
        <taxon>Anthophila</taxon>
        <taxon>Apidae</taxon>
        <taxon>Eufriesea</taxon>
    </lineage>
</organism>
<sequence>MYTTVYTHGPVYIPGHDTVTLEDHVIVYPSANSEDGNVQSAWCMSHENRGLASSMIHAKGTLSSGDGRPRNVPPIASGELD</sequence>
<proteinExistence type="predicted"/>
<accession>A0A310SDN2</accession>
<reference evidence="2 3" key="1">
    <citation type="submission" date="2015-07" db="EMBL/GenBank/DDBJ databases">
        <title>The genome of Eufriesea mexicana.</title>
        <authorList>
            <person name="Pan H."/>
            <person name="Kapheim K."/>
        </authorList>
    </citation>
    <scope>NUCLEOTIDE SEQUENCE [LARGE SCALE GENOMIC DNA]</scope>
    <source>
        <strain evidence="2">0111107269</strain>
        <tissue evidence="2">Whole body</tissue>
    </source>
</reference>
<feature type="region of interest" description="Disordered" evidence="1">
    <location>
        <begin position="59"/>
        <end position="81"/>
    </location>
</feature>
<dbReference type="Proteomes" id="UP000250275">
    <property type="component" value="Unassembled WGS sequence"/>
</dbReference>
<keyword evidence="3" id="KW-1185">Reference proteome</keyword>
<evidence type="ECO:0000313" key="2">
    <source>
        <dbReference type="EMBL" id="OAD55521.1"/>
    </source>
</evidence>